<dbReference type="AlphaFoldDB" id="A0A8J3NIU7"/>
<gene>
    <name evidence="2" type="ORF">Cba03nite_25870</name>
</gene>
<proteinExistence type="predicted"/>
<evidence type="ECO:0008006" key="4">
    <source>
        <dbReference type="Google" id="ProtNLM"/>
    </source>
</evidence>
<evidence type="ECO:0000313" key="3">
    <source>
        <dbReference type="Proteomes" id="UP000601223"/>
    </source>
</evidence>
<organism evidence="2 3">
    <name type="scientific">Catellatospora bangladeshensis</name>
    <dbReference type="NCBI Taxonomy" id="310355"/>
    <lineage>
        <taxon>Bacteria</taxon>
        <taxon>Bacillati</taxon>
        <taxon>Actinomycetota</taxon>
        <taxon>Actinomycetes</taxon>
        <taxon>Micromonosporales</taxon>
        <taxon>Micromonosporaceae</taxon>
        <taxon>Catellatospora</taxon>
    </lineage>
</organism>
<dbReference type="RefSeq" id="WP_203745531.1">
    <property type="nucleotide sequence ID" value="NZ_BONF01000012.1"/>
</dbReference>
<dbReference type="EMBL" id="BONF01000012">
    <property type="protein sequence ID" value="GIF81238.1"/>
    <property type="molecule type" value="Genomic_DNA"/>
</dbReference>
<dbReference type="Proteomes" id="UP000601223">
    <property type="component" value="Unassembled WGS sequence"/>
</dbReference>
<dbReference type="InterPro" id="IPR013320">
    <property type="entry name" value="ConA-like_dom_sf"/>
</dbReference>
<dbReference type="InterPro" id="IPR001791">
    <property type="entry name" value="Laminin_G"/>
</dbReference>
<name>A0A8J3NIU7_9ACTN</name>
<sequence>MRGRWWIATAFGLVAVAAVVVVLVLRQDGPVPDAAGPSSAPSSPAAPPGPSAAPSRAVGAHGVLLDFSDGLTVARVAGEPSAVREERSTGGEVRLVPRDGGWAVHFPARCQEADPKQCPRAILEAGAGASLNPGTGTLHWGAAVLMTADETSDGSNVVQKGYSQTGSQFKLQVDGAKGLPSCVVAGPVAGVNGIHVAKAKRSVADGQWHRLSCVREGDRLRIEVDGTTEAEIMIPAELDITNDAPLRIGGKGVATNNDQFHGTLDDVYVEIG</sequence>
<accession>A0A8J3NIU7</accession>
<protein>
    <recommendedName>
        <fullName evidence="4">Concanavalin A-like lectin/glucanase superfamily protein</fullName>
    </recommendedName>
</protein>
<feature type="compositionally biased region" description="Low complexity" evidence="1">
    <location>
        <begin position="32"/>
        <end position="43"/>
    </location>
</feature>
<feature type="region of interest" description="Disordered" evidence="1">
    <location>
        <begin position="32"/>
        <end position="57"/>
    </location>
</feature>
<dbReference type="Gene3D" id="2.60.120.200">
    <property type="match status" value="1"/>
</dbReference>
<dbReference type="CDD" id="cd00110">
    <property type="entry name" value="LamG"/>
    <property type="match status" value="1"/>
</dbReference>
<reference evidence="2 3" key="1">
    <citation type="submission" date="2021-01" db="EMBL/GenBank/DDBJ databases">
        <title>Whole genome shotgun sequence of Catellatospora bangladeshensis NBRC 107357.</title>
        <authorList>
            <person name="Komaki H."/>
            <person name="Tamura T."/>
        </authorList>
    </citation>
    <scope>NUCLEOTIDE SEQUENCE [LARGE SCALE GENOMIC DNA]</scope>
    <source>
        <strain evidence="2 3">NBRC 107357</strain>
    </source>
</reference>
<dbReference type="Pfam" id="PF13385">
    <property type="entry name" value="Laminin_G_3"/>
    <property type="match status" value="1"/>
</dbReference>
<evidence type="ECO:0000313" key="2">
    <source>
        <dbReference type="EMBL" id="GIF81238.1"/>
    </source>
</evidence>
<comment type="caution">
    <text evidence="2">The sequence shown here is derived from an EMBL/GenBank/DDBJ whole genome shotgun (WGS) entry which is preliminary data.</text>
</comment>
<keyword evidence="3" id="KW-1185">Reference proteome</keyword>
<evidence type="ECO:0000256" key="1">
    <source>
        <dbReference type="SAM" id="MobiDB-lite"/>
    </source>
</evidence>
<dbReference type="SUPFAM" id="SSF49899">
    <property type="entry name" value="Concanavalin A-like lectins/glucanases"/>
    <property type="match status" value="1"/>
</dbReference>